<evidence type="ECO:0000256" key="1">
    <source>
        <dbReference type="SAM" id="SignalP"/>
    </source>
</evidence>
<keyword evidence="1" id="KW-0732">Signal</keyword>
<feature type="signal peptide" evidence="1">
    <location>
        <begin position="1"/>
        <end position="20"/>
    </location>
</feature>
<evidence type="ECO:0000313" key="2">
    <source>
        <dbReference type="EMBL" id="TFK38879.1"/>
    </source>
</evidence>
<keyword evidence="3" id="KW-1185">Reference proteome</keyword>
<gene>
    <name evidence="2" type="ORF">BDQ12DRAFT_722739</name>
</gene>
<dbReference type="EMBL" id="ML213601">
    <property type="protein sequence ID" value="TFK38879.1"/>
    <property type="molecule type" value="Genomic_DNA"/>
</dbReference>
<dbReference type="Proteomes" id="UP000308652">
    <property type="component" value="Unassembled WGS sequence"/>
</dbReference>
<dbReference type="AlphaFoldDB" id="A0A5C3M0C4"/>
<reference evidence="2 3" key="1">
    <citation type="journal article" date="2019" name="Nat. Ecol. Evol.">
        <title>Megaphylogeny resolves global patterns of mushroom evolution.</title>
        <authorList>
            <person name="Varga T."/>
            <person name="Krizsan K."/>
            <person name="Foldi C."/>
            <person name="Dima B."/>
            <person name="Sanchez-Garcia M."/>
            <person name="Sanchez-Ramirez S."/>
            <person name="Szollosi G.J."/>
            <person name="Szarkandi J.G."/>
            <person name="Papp V."/>
            <person name="Albert L."/>
            <person name="Andreopoulos W."/>
            <person name="Angelini C."/>
            <person name="Antonin V."/>
            <person name="Barry K.W."/>
            <person name="Bougher N.L."/>
            <person name="Buchanan P."/>
            <person name="Buyck B."/>
            <person name="Bense V."/>
            <person name="Catcheside P."/>
            <person name="Chovatia M."/>
            <person name="Cooper J."/>
            <person name="Damon W."/>
            <person name="Desjardin D."/>
            <person name="Finy P."/>
            <person name="Geml J."/>
            <person name="Haridas S."/>
            <person name="Hughes K."/>
            <person name="Justo A."/>
            <person name="Karasinski D."/>
            <person name="Kautmanova I."/>
            <person name="Kiss B."/>
            <person name="Kocsube S."/>
            <person name="Kotiranta H."/>
            <person name="LaButti K.M."/>
            <person name="Lechner B.E."/>
            <person name="Liimatainen K."/>
            <person name="Lipzen A."/>
            <person name="Lukacs Z."/>
            <person name="Mihaltcheva S."/>
            <person name="Morgado L.N."/>
            <person name="Niskanen T."/>
            <person name="Noordeloos M.E."/>
            <person name="Ohm R.A."/>
            <person name="Ortiz-Santana B."/>
            <person name="Ovrebo C."/>
            <person name="Racz N."/>
            <person name="Riley R."/>
            <person name="Savchenko A."/>
            <person name="Shiryaev A."/>
            <person name="Soop K."/>
            <person name="Spirin V."/>
            <person name="Szebenyi C."/>
            <person name="Tomsovsky M."/>
            <person name="Tulloss R.E."/>
            <person name="Uehling J."/>
            <person name="Grigoriev I.V."/>
            <person name="Vagvolgyi C."/>
            <person name="Papp T."/>
            <person name="Martin F.M."/>
            <person name="Miettinen O."/>
            <person name="Hibbett D.S."/>
            <person name="Nagy L.G."/>
        </authorList>
    </citation>
    <scope>NUCLEOTIDE SEQUENCE [LARGE SCALE GENOMIC DNA]</scope>
    <source>
        <strain evidence="2 3">CBS 166.37</strain>
    </source>
</reference>
<name>A0A5C3M0C4_9AGAR</name>
<organism evidence="2 3">
    <name type="scientific">Crucibulum laeve</name>
    <dbReference type="NCBI Taxonomy" id="68775"/>
    <lineage>
        <taxon>Eukaryota</taxon>
        <taxon>Fungi</taxon>
        <taxon>Dikarya</taxon>
        <taxon>Basidiomycota</taxon>
        <taxon>Agaricomycotina</taxon>
        <taxon>Agaricomycetes</taxon>
        <taxon>Agaricomycetidae</taxon>
        <taxon>Agaricales</taxon>
        <taxon>Agaricineae</taxon>
        <taxon>Nidulariaceae</taxon>
        <taxon>Crucibulum</taxon>
    </lineage>
</organism>
<proteinExistence type="predicted"/>
<accession>A0A5C3M0C4</accession>
<feature type="chain" id="PRO_5023060090" evidence="1">
    <location>
        <begin position="21"/>
        <end position="195"/>
    </location>
</feature>
<sequence>MQFAINTVLLVLVLFQRVHAAPPVTSPRCAGAVATHSEVVALDANHAITITTHTCPNAVVAKRDVSPDTSIVRSLDIRQTNSCTNPPPTCQADVPCNTNICTAAYENAPALADCNIILKYLETLAGTFFLNPQTYISAIYQTCEFALGYRGTTGQLEYPYFNWGSLGGALYTNCISVRRFGGAACISDSNLYFVE</sequence>
<protein>
    <submittedName>
        <fullName evidence="2">Uncharacterized protein</fullName>
    </submittedName>
</protein>
<evidence type="ECO:0000313" key="3">
    <source>
        <dbReference type="Proteomes" id="UP000308652"/>
    </source>
</evidence>